<feature type="region of interest" description="Disordered" evidence="2">
    <location>
        <begin position="1"/>
        <end position="46"/>
    </location>
</feature>
<evidence type="ECO:0000313" key="3">
    <source>
        <dbReference type="Ensembl" id="ENSECAP00000025036.3"/>
    </source>
</evidence>
<dbReference type="Proteomes" id="UP000002281">
    <property type="component" value="Chromosome 24"/>
</dbReference>
<evidence type="ECO:0000256" key="1">
    <source>
        <dbReference type="ARBA" id="ARBA00006718"/>
    </source>
</evidence>
<dbReference type="FunCoup" id="A0A3Q2GX06">
    <property type="interactions" value="1188"/>
</dbReference>
<dbReference type="Ensembl" id="ENSECAT00000050920.3">
    <property type="protein sequence ID" value="ENSECAP00000025036.3"/>
    <property type="gene ID" value="ENSECAG00000018007.4"/>
</dbReference>
<name>A0A3Q2GX06_HORSE</name>
<accession>A0A3Q2GX06</accession>
<evidence type="ECO:0000313" key="4">
    <source>
        <dbReference type="Proteomes" id="UP000002281"/>
    </source>
</evidence>
<organism evidence="3 4">
    <name type="scientific">Equus caballus</name>
    <name type="common">Horse</name>
    <dbReference type="NCBI Taxonomy" id="9796"/>
    <lineage>
        <taxon>Eukaryota</taxon>
        <taxon>Metazoa</taxon>
        <taxon>Chordata</taxon>
        <taxon>Craniata</taxon>
        <taxon>Vertebrata</taxon>
        <taxon>Euteleostomi</taxon>
        <taxon>Mammalia</taxon>
        <taxon>Eutheria</taxon>
        <taxon>Laurasiatheria</taxon>
        <taxon>Perissodactyla</taxon>
        <taxon>Equidae</taxon>
        <taxon>Equus</taxon>
    </lineage>
</organism>
<reference evidence="3" key="2">
    <citation type="submission" date="2025-08" db="UniProtKB">
        <authorList>
            <consortium name="Ensembl"/>
        </authorList>
    </citation>
    <scope>IDENTIFICATION</scope>
    <source>
        <strain evidence="3">Thoroughbred</strain>
    </source>
</reference>
<sequence>MGRARGGARSADPAAATKAEARPRPAPPLPSPPPAPGSRARLGPAQTPTIPAHLLRSATRWAGIQLRPAPPLSPALRLGFVGASLLPQWGALLANQISSPPAPPNRRARRRGLRGSRLPGPWWRRGLGRREGRGLGRKMAATWRLSLTAAALRAVAPWPRGRLLAASRGPQALREASSSSPEADEGQIHLTESCVQRLLEITEGSEFLRLEVEGGGCSGFQYKFSLDTVINPDDRQEGRGYLNRVGQEWWWTLIAWPS</sequence>
<dbReference type="AlphaFoldDB" id="A0A3Q2GX06"/>
<reference evidence="3 4" key="1">
    <citation type="journal article" date="2009" name="Science">
        <title>Genome sequence, comparative analysis, and population genetics of the domestic horse.</title>
        <authorList>
            <consortium name="Broad Institute Genome Sequencing Platform"/>
            <consortium name="Broad Institute Whole Genome Assembly Team"/>
            <person name="Wade C.M."/>
            <person name="Giulotto E."/>
            <person name="Sigurdsson S."/>
            <person name="Zoli M."/>
            <person name="Gnerre S."/>
            <person name="Imsland F."/>
            <person name="Lear T.L."/>
            <person name="Adelson D.L."/>
            <person name="Bailey E."/>
            <person name="Bellone R.R."/>
            <person name="Bloecker H."/>
            <person name="Distl O."/>
            <person name="Edgar R.C."/>
            <person name="Garber M."/>
            <person name="Leeb T."/>
            <person name="Mauceli E."/>
            <person name="MacLeod J.N."/>
            <person name="Penedo M.C.T."/>
            <person name="Raison J.M."/>
            <person name="Sharpe T."/>
            <person name="Vogel J."/>
            <person name="Andersson L."/>
            <person name="Antczak D.F."/>
            <person name="Biagi T."/>
            <person name="Binns M.M."/>
            <person name="Chowdhary B.P."/>
            <person name="Coleman S.J."/>
            <person name="Della Valle G."/>
            <person name="Fryc S."/>
            <person name="Guerin G."/>
            <person name="Hasegawa T."/>
            <person name="Hill E.W."/>
            <person name="Jurka J."/>
            <person name="Kiialainen A."/>
            <person name="Lindgren G."/>
            <person name="Liu J."/>
            <person name="Magnani E."/>
            <person name="Mickelson J.R."/>
            <person name="Murray J."/>
            <person name="Nergadze S.G."/>
            <person name="Onofrio R."/>
            <person name="Pedroni S."/>
            <person name="Piras M.F."/>
            <person name="Raudsepp T."/>
            <person name="Rocchi M."/>
            <person name="Roeed K.H."/>
            <person name="Ryder O.A."/>
            <person name="Searle S."/>
            <person name="Skow L."/>
            <person name="Swinburne J.E."/>
            <person name="Syvaenen A.C."/>
            <person name="Tozaki T."/>
            <person name="Valberg S.J."/>
            <person name="Vaudin M."/>
            <person name="White J.R."/>
            <person name="Zody M.C."/>
            <person name="Lander E.S."/>
            <person name="Lindblad-Toh K."/>
        </authorList>
    </citation>
    <scope>NUCLEOTIDE SEQUENCE [LARGE SCALE GENOMIC DNA]</scope>
    <source>
        <strain evidence="3 4">Thoroughbred</strain>
    </source>
</reference>
<keyword evidence="4" id="KW-1185">Reference proteome</keyword>
<protein>
    <submittedName>
        <fullName evidence="3">Iron-sulfur cluster assembly 2</fullName>
    </submittedName>
</protein>
<gene>
    <name evidence="5" type="primary">ISCA2</name>
</gene>
<dbReference type="InParanoid" id="A0A3Q2GX06"/>
<dbReference type="GeneTree" id="ENSGT00940000167687"/>
<dbReference type="PANTHER" id="PTHR43011:SF1">
    <property type="entry name" value="IRON-SULFUR CLUSTER ASSEMBLY 2 HOMOLOG, MITOCHONDRIAL"/>
    <property type="match status" value="1"/>
</dbReference>
<evidence type="ECO:0000256" key="2">
    <source>
        <dbReference type="SAM" id="MobiDB-lite"/>
    </source>
</evidence>
<evidence type="ECO:0000313" key="5">
    <source>
        <dbReference type="VGNC" id="VGNC:55284"/>
    </source>
</evidence>
<proteinExistence type="inferred from homology"/>
<dbReference type="STRING" id="9796.ENSECAP00000025036"/>
<dbReference type="PANTHER" id="PTHR43011">
    <property type="entry name" value="IRON-SULFUR CLUSTER ASSEMBLY 2 HOMOLOG, MITOCHONDRIAL"/>
    <property type="match status" value="1"/>
</dbReference>
<feature type="compositionally biased region" description="Pro residues" evidence="2">
    <location>
        <begin position="24"/>
        <end position="36"/>
    </location>
</feature>
<dbReference type="ExpressionAtlas" id="A0A3Q2GX06">
    <property type="expression patterns" value="baseline"/>
</dbReference>
<dbReference type="VGNC" id="VGNC:55284">
    <property type="gene designation" value="ISCA2"/>
</dbReference>
<dbReference type="SUPFAM" id="SSF89360">
    <property type="entry name" value="HesB-like domain"/>
    <property type="match status" value="1"/>
</dbReference>
<reference evidence="3" key="3">
    <citation type="submission" date="2025-09" db="UniProtKB">
        <authorList>
            <consortium name="Ensembl"/>
        </authorList>
    </citation>
    <scope>IDENTIFICATION</scope>
    <source>
        <strain evidence="3">Thoroughbred</strain>
    </source>
</reference>
<dbReference type="Bgee" id="ENSECAG00000018007">
    <property type="expression patterns" value="Expressed in gluteus medius and 23 other cell types or tissues"/>
</dbReference>
<comment type="similarity">
    <text evidence="1">Belongs to the HesB/IscA family.</text>
</comment>
<dbReference type="InterPro" id="IPR035903">
    <property type="entry name" value="HesB-like_dom_sf"/>
</dbReference>
<dbReference type="PaxDb" id="9796-ENSECAP00000025036"/>
<dbReference type="Gene3D" id="2.60.300.12">
    <property type="entry name" value="HesB-like domain"/>
    <property type="match status" value="1"/>
</dbReference>
<feature type="region of interest" description="Disordered" evidence="2">
    <location>
        <begin position="95"/>
        <end position="115"/>
    </location>
</feature>